<organism evidence="1 2">
    <name type="scientific">Stephania cephalantha</name>
    <dbReference type="NCBI Taxonomy" id="152367"/>
    <lineage>
        <taxon>Eukaryota</taxon>
        <taxon>Viridiplantae</taxon>
        <taxon>Streptophyta</taxon>
        <taxon>Embryophyta</taxon>
        <taxon>Tracheophyta</taxon>
        <taxon>Spermatophyta</taxon>
        <taxon>Magnoliopsida</taxon>
        <taxon>Ranunculales</taxon>
        <taxon>Menispermaceae</taxon>
        <taxon>Menispermoideae</taxon>
        <taxon>Cissampelideae</taxon>
        <taxon>Stephania</taxon>
    </lineage>
</organism>
<evidence type="ECO:0000313" key="1">
    <source>
        <dbReference type="EMBL" id="KAK9158192.1"/>
    </source>
</evidence>
<dbReference type="Proteomes" id="UP001419268">
    <property type="component" value="Unassembled WGS sequence"/>
</dbReference>
<proteinExistence type="predicted"/>
<name>A0AAP0KUS4_9MAGN</name>
<evidence type="ECO:0000313" key="2">
    <source>
        <dbReference type="Proteomes" id="UP001419268"/>
    </source>
</evidence>
<reference evidence="1 2" key="1">
    <citation type="submission" date="2024-01" db="EMBL/GenBank/DDBJ databases">
        <title>Genome assemblies of Stephania.</title>
        <authorList>
            <person name="Yang L."/>
        </authorList>
    </citation>
    <scope>NUCLEOTIDE SEQUENCE [LARGE SCALE GENOMIC DNA]</scope>
    <source>
        <strain evidence="1">JXDWG</strain>
        <tissue evidence="1">Leaf</tissue>
    </source>
</reference>
<protein>
    <submittedName>
        <fullName evidence="1">Uncharacterized protein</fullName>
    </submittedName>
</protein>
<gene>
    <name evidence="1" type="ORF">Scep_004766</name>
</gene>
<dbReference type="AlphaFoldDB" id="A0AAP0KUS4"/>
<dbReference type="EMBL" id="JBBNAG010000002">
    <property type="protein sequence ID" value="KAK9158192.1"/>
    <property type="molecule type" value="Genomic_DNA"/>
</dbReference>
<comment type="caution">
    <text evidence="1">The sequence shown here is derived from an EMBL/GenBank/DDBJ whole genome shotgun (WGS) entry which is preliminary data.</text>
</comment>
<keyword evidence="2" id="KW-1185">Reference proteome</keyword>
<sequence length="65" mass="7563">MQFPQNEYDLQREWIGGAKVEIRGGDEDRRFDHLHDESFEWEALSFSLAAPSQQCNYACCCYSAI</sequence>
<accession>A0AAP0KUS4</accession>